<comment type="caution">
    <text evidence="9">The sequence shown here is derived from an EMBL/GenBank/DDBJ whole genome shotgun (WGS) entry which is preliminary data.</text>
</comment>
<dbReference type="Pfam" id="PF04093">
    <property type="entry name" value="MreD"/>
    <property type="match status" value="1"/>
</dbReference>
<evidence type="ECO:0000256" key="1">
    <source>
        <dbReference type="ARBA" id="ARBA00004651"/>
    </source>
</evidence>
<feature type="transmembrane region" description="Helical" evidence="8">
    <location>
        <begin position="78"/>
        <end position="96"/>
    </location>
</feature>
<proteinExistence type="inferred from homology"/>
<comment type="subcellular location">
    <subcellularLocation>
        <location evidence="1">Cell membrane</location>
        <topology evidence="1">Multi-pass membrane protein</topology>
    </subcellularLocation>
</comment>
<name>A0ABS4GJG9_9BACL</name>
<sequence>MKWGILATILAGVFIMEGTVLQIFIAEVIGSAFHFLPRFGLIIIIFISLYLGRRKAFFIGLVYGLFIDLLYGDVIGAYAFSMAVIPYLCALAYQYFQLNVLLVLITVFIGVYIHEIIGYGMLDLFGLTGGESFDWSQYIPTAFLNTFIAAIIYRPLTSFLETMGERRIDEAV</sequence>
<keyword evidence="5" id="KW-0133">Cell shape</keyword>
<evidence type="ECO:0000256" key="7">
    <source>
        <dbReference type="ARBA" id="ARBA00023136"/>
    </source>
</evidence>
<comment type="similarity">
    <text evidence="2">Belongs to the MreD family.</text>
</comment>
<feature type="transmembrane region" description="Helical" evidence="8">
    <location>
        <begin position="32"/>
        <end position="51"/>
    </location>
</feature>
<keyword evidence="10" id="KW-1185">Reference proteome</keyword>
<protein>
    <submittedName>
        <fullName evidence="9">Rod shape-determining protein MreD</fullName>
    </submittedName>
</protein>
<evidence type="ECO:0000256" key="3">
    <source>
        <dbReference type="ARBA" id="ARBA00022475"/>
    </source>
</evidence>
<evidence type="ECO:0000256" key="2">
    <source>
        <dbReference type="ARBA" id="ARBA00007776"/>
    </source>
</evidence>
<reference evidence="9 10" key="1">
    <citation type="submission" date="2021-03" db="EMBL/GenBank/DDBJ databases">
        <title>Genomic Encyclopedia of Type Strains, Phase IV (KMG-IV): sequencing the most valuable type-strain genomes for metagenomic binning, comparative biology and taxonomic classification.</title>
        <authorList>
            <person name="Goeker M."/>
        </authorList>
    </citation>
    <scope>NUCLEOTIDE SEQUENCE [LARGE SCALE GENOMIC DNA]</scope>
    <source>
        <strain evidence="9 10">DSM 24738</strain>
    </source>
</reference>
<evidence type="ECO:0000256" key="4">
    <source>
        <dbReference type="ARBA" id="ARBA00022692"/>
    </source>
</evidence>
<evidence type="ECO:0000256" key="6">
    <source>
        <dbReference type="ARBA" id="ARBA00022989"/>
    </source>
</evidence>
<evidence type="ECO:0000256" key="5">
    <source>
        <dbReference type="ARBA" id="ARBA00022960"/>
    </source>
</evidence>
<accession>A0ABS4GJG9</accession>
<dbReference type="EMBL" id="JAGGKT010000001">
    <property type="protein sequence ID" value="MBP1930408.1"/>
    <property type="molecule type" value="Genomic_DNA"/>
</dbReference>
<dbReference type="Proteomes" id="UP001519343">
    <property type="component" value="Unassembled WGS sequence"/>
</dbReference>
<gene>
    <name evidence="9" type="ORF">J2Z37_000395</name>
</gene>
<keyword evidence="6 8" id="KW-1133">Transmembrane helix</keyword>
<evidence type="ECO:0000313" key="10">
    <source>
        <dbReference type="Proteomes" id="UP001519343"/>
    </source>
</evidence>
<dbReference type="NCBIfam" id="TIGR03426">
    <property type="entry name" value="shape_MreD"/>
    <property type="match status" value="1"/>
</dbReference>
<organism evidence="9 10">
    <name type="scientific">Ammoniphilus resinae</name>
    <dbReference type="NCBI Taxonomy" id="861532"/>
    <lineage>
        <taxon>Bacteria</taxon>
        <taxon>Bacillati</taxon>
        <taxon>Bacillota</taxon>
        <taxon>Bacilli</taxon>
        <taxon>Bacillales</taxon>
        <taxon>Paenibacillaceae</taxon>
        <taxon>Aneurinibacillus group</taxon>
        <taxon>Ammoniphilus</taxon>
    </lineage>
</organism>
<keyword evidence="7 8" id="KW-0472">Membrane</keyword>
<evidence type="ECO:0000313" key="9">
    <source>
        <dbReference type="EMBL" id="MBP1930408.1"/>
    </source>
</evidence>
<evidence type="ECO:0000256" key="8">
    <source>
        <dbReference type="SAM" id="Phobius"/>
    </source>
</evidence>
<keyword evidence="4 8" id="KW-0812">Transmembrane</keyword>
<keyword evidence="3" id="KW-1003">Cell membrane</keyword>
<dbReference type="InterPro" id="IPR007227">
    <property type="entry name" value="Cell_shape_determining_MreD"/>
</dbReference>
<dbReference type="RefSeq" id="WP_209808373.1">
    <property type="nucleotide sequence ID" value="NZ_JAGGKT010000001.1"/>
</dbReference>
<feature type="transmembrane region" description="Helical" evidence="8">
    <location>
        <begin position="101"/>
        <end position="122"/>
    </location>
</feature>
<feature type="transmembrane region" description="Helical" evidence="8">
    <location>
        <begin position="137"/>
        <end position="156"/>
    </location>
</feature>